<dbReference type="EMBL" id="MUGY01000004">
    <property type="protein sequence ID" value="OXA97076.1"/>
    <property type="molecule type" value="Genomic_DNA"/>
</dbReference>
<comment type="caution">
    <text evidence="1">The sequence shown here is derived from an EMBL/GenBank/DDBJ whole genome shotgun (WGS) entry which is preliminary data.</text>
</comment>
<organism evidence="1 2">
    <name type="scientific">Flavobacterium hydatis</name>
    <name type="common">Cytophaga aquatilis</name>
    <dbReference type="NCBI Taxonomy" id="991"/>
    <lineage>
        <taxon>Bacteria</taxon>
        <taxon>Pseudomonadati</taxon>
        <taxon>Bacteroidota</taxon>
        <taxon>Flavobacteriia</taxon>
        <taxon>Flavobacteriales</taxon>
        <taxon>Flavobacteriaceae</taxon>
        <taxon>Flavobacterium</taxon>
    </lineage>
</organism>
<evidence type="ECO:0008006" key="3">
    <source>
        <dbReference type="Google" id="ProtNLM"/>
    </source>
</evidence>
<dbReference type="Proteomes" id="UP000198424">
    <property type="component" value="Unassembled WGS sequence"/>
</dbReference>
<reference evidence="1 2" key="1">
    <citation type="submission" date="2016-11" db="EMBL/GenBank/DDBJ databases">
        <title>Whole genomes of Flavobacteriaceae.</title>
        <authorList>
            <person name="Stine C."/>
            <person name="Li C."/>
            <person name="Tadesse D."/>
        </authorList>
    </citation>
    <scope>NUCLEOTIDE SEQUENCE [LARGE SCALE GENOMIC DNA]</scope>
    <source>
        <strain evidence="1 2">ATCC 29551</strain>
    </source>
</reference>
<gene>
    <name evidence="1" type="ORF">B0A62_03640</name>
</gene>
<proteinExistence type="predicted"/>
<keyword evidence="2" id="KW-1185">Reference proteome</keyword>
<evidence type="ECO:0000313" key="1">
    <source>
        <dbReference type="EMBL" id="OXA97076.1"/>
    </source>
</evidence>
<sequence length="152" mass="18535">MEESLSNVLSYKNEDVIDRFLNFYKIEESEAVSIFEETKKWLWLCSNIDFNFVSDDSIIIIDEMWHNFILFTKDYNEFCQKYLGQFIHHQPKTRKENEEWNKDIDKSLRDYKIALKKQYELIYDNLGEETLNKWYVEFADKYTGTYIKSITK</sequence>
<protein>
    <recommendedName>
        <fullName evidence="3">DUF4375 domain-containing protein</fullName>
    </recommendedName>
</protein>
<evidence type="ECO:0000313" key="2">
    <source>
        <dbReference type="Proteomes" id="UP000198424"/>
    </source>
</evidence>
<name>A0ABX4CLA9_FLAHY</name>
<accession>A0ABX4CLA9</accession>